<name>A0AAV0IZD9_9ROSI</name>
<gene>
    <name evidence="1" type="ORF">LITE_LOCUS11853</name>
</gene>
<reference evidence="1" key="1">
    <citation type="submission" date="2022-08" db="EMBL/GenBank/DDBJ databases">
        <authorList>
            <person name="Gutierrez-Valencia J."/>
        </authorList>
    </citation>
    <scope>NUCLEOTIDE SEQUENCE</scope>
</reference>
<dbReference type="SUPFAM" id="SSF54631">
    <property type="entry name" value="CBS-domain pair"/>
    <property type="match status" value="1"/>
</dbReference>
<comment type="caution">
    <text evidence="1">The sequence shown here is derived from an EMBL/GenBank/DDBJ whole genome shotgun (WGS) entry which is preliminary data.</text>
</comment>
<dbReference type="Proteomes" id="UP001154282">
    <property type="component" value="Unassembled WGS sequence"/>
</dbReference>
<evidence type="ECO:0000313" key="1">
    <source>
        <dbReference type="EMBL" id="CAI0402995.1"/>
    </source>
</evidence>
<dbReference type="EMBL" id="CAMGYJ010000004">
    <property type="protein sequence ID" value="CAI0402995.1"/>
    <property type="molecule type" value="Genomic_DNA"/>
</dbReference>
<organism evidence="1 2">
    <name type="scientific">Linum tenue</name>
    <dbReference type="NCBI Taxonomy" id="586396"/>
    <lineage>
        <taxon>Eukaryota</taxon>
        <taxon>Viridiplantae</taxon>
        <taxon>Streptophyta</taxon>
        <taxon>Embryophyta</taxon>
        <taxon>Tracheophyta</taxon>
        <taxon>Spermatophyta</taxon>
        <taxon>Magnoliopsida</taxon>
        <taxon>eudicotyledons</taxon>
        <taxon>Gunneridae</taxon>
        <taxon>Pentapetalae</taxon>
        <taxon>rosids</taxon>
        <taxon>fabids</taxon>
        <taxon>Malpighiales</taxon>
        <taxon>Linaceae</taxon>
        <taxon>Linum</taxon>
    </lineage>
</organism>
<dbReference type="PANTHER" id="PTHR12064:SF36">
    <property type="entry name" value="DOMAIN-CONTAINING PROTEIN, PUTATIVE, EXPRESSED-RELATED"/>
    <property type="match status" value="1"/>
</dbReference>
<dbReference type="AlphaFoldDB" id="A0AAV0IZD9"/>
<dbReference type="InterPro" id="IPR046342">
    <property type="entry name" value="CBS_dom_sf"/>
</dbReference>
<dbReference type="InterPro" id="IPR045095">
    <property type="entry name" value="ACDP"/>
</dbReference>
<accession>A0AAV0IZD9</accession>
<evidence type="ECO:0000313" key="2">
    <source>
        <dbReference type="Proteomes" id="UP001154282"/>
    </source>
</evidence>
<dbReference type="Gene3D" id="3.10.580.10">
    <property type="entry name" value="CBS-domain"/>
    <property type="match status" value="1"/>
</dbReference>
<protein>
    <submittedName>
        <fullName evidence="1">Uncharacterized protein</fullName>
    </submittedName>
</protein>
<sequence length="97" mass="10927">MTLTKANDAMTPISKIFSLDSPENIVGLILVKNLIKCSPENETPIRDLTIRKIPRVNDQLPPYDLLNLFQKGHSDMAAVVKYKDNANKMNAENTRTE</sequence>
<dbReference type="GO" id="GO:0010960">
    <property type="term" value="P:magnesium ion homeostasis"/>
    <property type="evidence" value="ECO:0007669"/>
    <property type="project" value="InterPro"/>
</dbReference>
<dbReference type="GO" id="GO:0005737">
    <property type="term" value="C:cytoplasm"/>
    <property type="evidence" value="ECO:0007669"/>
    <property type="project" value="TreeGrafter"/>
</dbReference>
<proteinExistence type="predicted"/>
<keyword evidence="2" id="KW-1185">Reference proteome</keyword>
<dbReference type="GO" id="GO:0030026">
    <property type="term" value="P:intracellular manganese ion homeostasis"/>
    <property type="evidence" value="ECO:0007669"/>
    <property type="project" value="TreeGrafter"/>
</dbReference>
<dbReference type="PANTHER" id="PTHR12064">
    <property type="entry name" value="METAL TRANSPORTER CNNM"/>
    <property type="match status" value="1"/>
</dbReference>